<evidence type="ECO:0000313" key="1">
    <source>
        <dbReference type="EMBL" id="EXU95365.1"/>
    </source>
</evidence>
<evidence type="ECO:0000313" key="2">
    <source>
        <dbReference type="Proteomes" id="UP000030151"/>
    </source>
</evidence>
<dbReference type="Proteomes" id="UP000030151">
    <property type="component" value="Unassembled WGS sequence"/>
</dbReference>
<reference evidence="1 2" key="1">
    <citation type="submission" date="2014-02" db="EMBL/GenBank/DDBJ databases">
        <title>The genome sequence of the entomopathogenic fungus Metarhizium robertsii ARSEF 2575.</title>
        <authorList>
            <person name="Giuliano Garisto Donzelli B."/>
            <person name="Roe B.A."/>
            <person name="Macmil S.L."/>
            <person name="Krasnoff S.B."/>
            <person name="Gibson D.M."/>
        </authorList>
    </citation>
    <scope>NUCLEOTIDE SEQUENCE [LARGE SCALE GENOMIC DNA]</scope>
    <source>
        <strain evidence="1 2">ARSEF 2575</strain>
    </source>
</reference>
<organism evidence="1 2">
    <name type="scientific">Metarhizium robertsii</name>
    <dbReference type="NCBI Taxonomy" id="568076"/>
    <lineage>
        <taxon>Eukaryota</taxon>
        <taxon>Fungi</taxon>
        <taxon>Dikarya</taxon>
        <taxon>Ascomycota</taxon>
        <taxon>Pezizomycotina</taxon>
        <taxon>Sordariomycetes</taxon>
        <taxon>Hypocreomycetidae</taxon>
        <taxon>Hypocreales</taxon>
        <taxon>Clavicipitaceae</taxon>
        <taxon>Metarhizium</taxon>
    </lineage>
</organism>
<gene>
    <name evidence="1" type="ORF">X797_011553</name>
</gene>
<name>A0A014PIA3_9HYPO</name>
<dbReference type="EMBL" id="JELW01000084">
    <property type="protein sequence ID" value="EXU95365.1"/>
    <property type="molecule type" value="Genomic_DNA"/>
</dbReference>
<comment type="caution">
    <text evidence="1">The sequence shown here is derived from an EMBL/GenBank/DDBJ whole genome shotgun (WGS) entry which is preliminary data.</text>
</comment>
<sequence>MDQHGNRWHRAYVEGGISEGYMFPSAQTSNQFASQDASWGETNVCDNVQAGHAEPTQYSQEFKLVVDTRPYLTAPWSNAYCATGHDTQWAHAATQGSPARHCGSDGGTLSPASFSVQVFDPETSAGSLQTYQHGHHMFPQPRGASIVAGRNPLGPSSDDDGVSDAGGDEYSLASMTRETNSPAFVGVIGSNITKTPIVKETSVFAVALFIGMVKPDVKKRYKKLHGVLKHYASVTGNVRNGSRRSTVANQLQK</sequence>
<accession>A0A014PIA3</accession>
<proteinExistence type="predicted"/>
<protein>
    <submittedName>
        <fullName evidence="1">Uncharacterized protein</fullName>
    </submittedName>
</protein>
<dbReference type="HOGENOM" id="CLU_1111615_0_0_1"/>
<dbReference type="AlphaFoldDB" id="A0A014PIA3"/>